<dbReference type="Proteomes" id="UP000265631">
    <property type="component" value="Unassembled WGS sequence"/>
</dbReference>
<dbReference type="PANTHER" id="PTHR33657:SF6">
    <property type="entry name" value="SECRETED PROTEIN"/>
    <property type="match status" value="1"/>
</dbReference>
<reference evidence="2 3" key="1">
    <citation type="journal article" date="2018" name="PLoS Pathog.">
        <title>Evolution of structural diversity of trichothecenes, a family of toxins produced by plant pathogenic and entomopathogenic fungi.</title>
        <authorList>
            <person name="Proctor R.H."/>
            <person name="McCormick S.P."/>
            <person name="Kim H.S."/>
            <person name="Cardoza R.E."/>
            <person name="Stanley A.M."/>
            <person name="Lindo L."/>
            <person name="Kelly A."/>
            <person name="Brown D.W."/>
            <person name="Lee T."/>
            <person name="Vaughan M.M."/>
            <person name="Alexander N.J."/>
            <person name="Busman M."/>
            <person name="Gutierrez S."/>
        </authorList>
    </citation>
    <scope>NUCLEOTIDE SEQUENCE [LARGE SCALE GENOMIC DNA]</scope>
    <source>
        <strain evidence="2 3">NRRL 13405</strain>
    </source>
</reference>
<dbReference type="AlphaFoldDB" id="A0A395MA56"/>
<dbReference type="InterPro" id="IPR008701">
    <property type="entry name" value="NPP1"/>
</dbReference>
<comment type="caution">
    <text evidence="2">The sequence shown here is derived from an EMBL/GenBank/DDBJ whole genome shotgun (WGS) entry which is preliminary data.</text>
</comment>
<organism evidence="2 3">
    <name type="scientific">Fusarium flagelliforme</name>
    <dbReference type="NCBI Taxonomy" id="2675880"/>
    <lineage>
        <taxon>Eukaryota</taxon>
        <taxon>Fungi</taxon>
        <taxon>Dikarya</taxon>
        <taxon>Ascomycota</taxon>
        <taxon>Pezizomycotina</taxon>
        <taxon>Sordariomycetes</taxon>
        <taxon>Hypocreomycetidae</taxon>
        <taxon>Hypocreales</taxon>
        <taxon>Nectriaceae</taxon>
        <taxon>Fusarium</taxon>
        <taxon>Fusarium incarnatum-equiseti species complex</taxon>
    </lineage>
</organism>
<feature type="chain" id="PRO_5017196171" evidence="1">
    <location>
        <begin position="18"/>
        <end position="244"/>
    </location>
</feature>
<evidence type="ECO:0000313" key="3">
    <source>
        <dbReference type="Proteomes" id="UP000265631"/>
    </source>
</evidence>
<dbReference type="PANTHER" id="PTHR33657">
    <property type="entry name" value="DOMAIN PROTEIN, PUTATIVE (AFU_ORTHOLOGUE AFUA_5G00600)-RELATED"/>
    <property type="match status" value="1"/>
</dbReference>
<dbReference type="Pfam" id="PF05630">
    <property type="entry name" value="NPP1"/>
    <property type="match status" value="1"/>
</dbReference>
<dbReference type="PIRSF" id="PIRSF029958">
    <property type="entry name" value="Necrosis-inducing_protein"/>
    <property type="match status" value="1"/>
</dbReference>
<gene>
    <name evidence="2" type="ORF">FIE12Z_11021</name>
</gene>
<feature type="signal peptide" evidence="1">
    <location>
        <begin position="1"/>
        <end position="17"/>
    </location>
</feature>
<proteinExistence type="predicted"/>
<evidence type="ECO:0000313" key="2">
    <source>
        <dbReference type="EMBL" id="RFN44755.1"/>
    </source>
</evidence>
<name>A0A395MA56_9HYPO</name>
<sequence>MHFKTLILSFLPYLAGASLLTPLPADASEGALKFQPLLDIDDKQCVITAAIDINGTVNDGQVPNALDNPCTDLNRLSHLNVYARERCNHYWCAYMYAYYTEADDKNGWITKHRHDWEHVIVWTLNDEVTYVSWSANGDYTTAYHTEVLFDGTHPKFVLHQGWLTYSSLRRATGDDTSVENKTWKWIAGALLSWEKMDPQISNNLNVHDFEYTHLDLTEERFGHTLFKNLPADAKNNEGFSPWEF</sequence>
<keyword evidence="3" id="KW-1185">Reference proteome</keyword>
<evidence type="ECO:0000256" key="1">
    <source>
        <dbReference type="SAM" id="SignalP"/>
    </source>
</evidence>
<dbReference type="STRING" id="2594813.A0A395MA56"/>
<protein>
    <submittedName>
        <fullName evidence="2">Npp1 domain protein</fullName>
    </submittedName>
</protein>
<accession>A0A395MA56</accession>
<dbReference type="EMBL" id="PXXK01000398">
    <property type="protein sequence ID" value="RFN44755.1"/>
    <property type="molecule type" value="Genomic_DNA"/>
</dbReference>
<keyword evidence="1" id="KW-0732">Signal</keyword>